<dbReference type="EMBL" id="CP133618">
    <property type="protein sequence ID" value="WMV39015.1"/>
    <property type="molecule type" value="Genomic_DNA"/>
</dbReference>
<accession>A0AAF0U4E4</accession>
<evidence type="ECO:0000313" key="2">
    <source>
        <dbReference type="EMBL" id="WMV39015.1"/>
    </source>
</evidence>
<proteinExistence type="predicted"/>
<protein>
    <recommendedName>
        <fullName evidence="1">Tf2-1-like SH3-like domain-containing protein</fullName>
    </recommendedName>
</protein>
<feature type="domain" description="Tf2-1-like SH3-like" evidence="1">
    <location>
        <begin position="122"/>
        <end position="186"/>
    </location>
</feature>
<dbReference type="PANTHER" id="PTHR46148">
    <property type="entry name" value="CHROMO DOMAIN-CONTAINING PROTEIN"/>
    <property type="match status" value="1"/>
</dbReference>
<dbReference type="PANTHER" id="PTHR46148:SF56">
    <property type="entry name" value="RETROTRANSPOSON PROTEIN"/>
    <property type="match status" value="1"/>
</dbReference>
<evidence type="ECO:0000259" key="1">
    <source>
        <dbReference type="Pfam" id="PF24626"/>
    </source>
</evidence>
<evidence type="ECO:0000313" key="3">
    <source>
        <dbReference type="Proteomes" id="UP001234989"/>
    </source>
</evidence>
<name>A0AAF0U4E4_SOLVR</name>
<sequence length="264" mass="29962">MQILRSCRCNLRSPSTDRRSDHGPCWWSVVHHCNPSPASSENWLSLDSRTDPRSVDQTTVRGLCPWIKTSFTQPLTRTTVDQHGPLFDPRSVQVLSIQITLRSIPDLQFSRISWELEFQVDDWVFLKVSPMKGVMRFGKKGKLSPRYVGPYRILKRIGKVAYELELPADLAAVHPVFHISLLKKCVGDPASIVPLESVAVKDSLSYEDVPVEILDRQVRRLRNKEVASVKVLWRSQSVEGATWEAEAAMKSKYPHLFPSDSSPT</sequence>
<organism evidence="2 3">
    <name type="scientific">Solanum verrucosum</name>
    <dbReference type="NCBI Taxonomy" id="315347"/>
    <lineage>
        <taxon>Eukaryota</taxon>
        <taxon>Viridiplantae</taxon>
        <taxon>Streptophyta</taxon>
        <taxon>Embryophyta</taxon>
        <taxon>Tracheophyta</taxon>
        <taxon>Spermatophyta</taxon>
        <taxon>Magnoliopsida</taxon>
        <taxon>eudicotyledons</taxon>
        <taxon>Gunneridae</taxon>
        <taxon>Pentapetalae</taxon>
        <taxon>asterids</taxon>
        <taxon>lamiids</taxon>
        <taxon>Solanales</taxon>
        <taxon>Solanaceae</taxon>
        <taxon>Solanoideae</taxon>
        <taxon>Solaneae</taxon>
        <taxon>Solanum</taxon>
    </lineage>
</organism>
<keyword evidence="3" id="KW-1185">Reference proteome</keyword>
<dbReference type="Pfam" id="PF24626">
    <property type="entry name" value="SH3_Tf2-1"/>
    <property type="match status" value="1"/>
</dbReference>
<reference evidence="2" key="1">
    <citation type="submission" date="2023-08" db="EMBL/GenBank/DDBJ databases">
        <title>A de novo genome assembly of Solanum verrucosum Schlechtendal, a Mexican diploid species geographically isolated from the other diploid A-genome species in potato relatives.</title>
        <authorList>
            <person name="Hosaka K."/>
        </authorList>
    </citation>
    <scope>NUCLEOTIDE SEQUENCE</scope>
    <source>
        <tissue evidence="2">Young leaves</tissue>
    </source>
</reference>
<dbReference type="AlphaFoldDB" id="A0AAF0U4E4"/>
<dbReference type="InterPro" id="IPR056924">
    <property type="entry name" value="SH3_Tf2-1"/>
</dbReference>
<gene>
    <name evidence="2" type="ORF">MTR67_032400</name>
</gene>
<dbReference type="Proteomes" id="UP001234989">
    <property type="component" value="Chromosome 7"/>
</dbReference>